<dbReference type="Gene3D" id="2.40.40.10">
    <property type="entry name" value="RlpA-like domain"/>
    <property type="match status" value="1"/>
</dbReference>
<reference evidence="7 8" key="1">
    <citation type="submission" date="2018-05" db="EMBL/GenBank/DDBJ databases">
        <title>A metagenomic window into the 2 km-deep terrestrial subsurface aquifer revealed taxonomically and functionally diverse microbial community comprising novel uncultured bacterial lineages.</title>
        <authorList>
            <person name="Kadnikov V.V."/>
            <person name="Mardanov A.V."/>
            <person name="Beletsky A.V."/>
            <person name="Banks D."/>
            <person name="Pimenov N.V."/>
            <person name="Frank Y.A."/>
            <person name="Karnachuk O.V."/>
            <person name="Ravin N.V."/>
        </authorList>
    </citation>
    <scope>NUCLEOTIDE SEQUENCE [LARGE SCALE GENOMIC DNA]</scope>
    <source>
        <strain evidence="7">BY</strain>
    </source>
</reference>
<sequence length="292" mass="30933" precursor="true">MIAIRNAARLMAICAAITAAYVPALAQASASSSRQGGSSTATHRQGASRESAQKAGSKAATKVAASSPNFYVVQSPQETRTSKSNSTQSKASTVAKANSVRRLSVSQGQENIGQPGSQEVIIGSPAAKATEPSRYLTSRSGKEIPDLSPKRSGEATKTSFLSRLNPVHLFEREPKLVPTGYVQTGIASWYGADFHGGGTASGERYDMESLTAAHRSLPFGTLLRVTNLHNGRNVIVRVNNRGPYVKNRIIDLSKAAARQLGMIGRGVAKVKVEVLSLVEPVGDWGAKNFVKN</sequence>
<evidence type="ECO:0000256" key="2">
    <source>
        <dbReference type="ARBA" id="ARBA00023316"/>
    </source>
</evidence>
<feature type="region of interest" description="Disordered" evidence="5">
    <location>
        <begin position="30"/>
        <end position="157"/>
    </location>
</feature>
<feature type="compositionally biased region" description="Polar residues" evidence="5">
    <location>
        <begin position="64"/>
        <end position="96"/>
    </location>
</feature>
<dbReference type="PANTHER" id="PTHR34183">
    <property type="entry name" value="ENDOLYTIC PEPTIDOGLYCAN TRANSGLYCOSYLASE RLPA"/>
    <property type="match status" value="1"/>
</dbReference>
<keyword evidence="7" id="KW-0449">Lipoprotein</keyword>
<dbReference type="PANTHER" id="PTHR34183:SF1">
    <property type="entry name" value="ENDOLYTIC PEPTIDOGLYCAN TRANSGLYCOSYLASE RLPA"/>
    <property type="match status" value="1"/>
</dbReference>
<comment type="function">
    <text evidence="3">Lytic transglycosylase with a strong preference for naked glycan strands that lack stem peptides.</text>
</comment>
<evidence type="ECO:0000259" key="6">
    <source>
        <dbReference type="Pfam" id="PF03330"/>
    </source>
</evidence>
<proteinExistence type="inferred from homology"/>
<evidence type="ECO:0000313" key="7">
    <source>
        <dbReference type="EMBL" id="AXA35778.1"/>
    </source>
</evidence>
<accession>A0A2Z4Y4H5</accession>
<dbReference type="HAMAP" id="MF_02071">
    <property type="entry name" value="RlpA"/>
    <property type="match status" value="1"/>
</dbReference>
<dbReference type="GO" id="GO:0000270">
    <property type="term" value="P:peptidoglycan metabolic process"/>
    <property type="evidence" value="ECO:0007669"/>
    <property type="project" value="UniProtKB-UniRule"/>
</dbReference>
<dbReference type="AlphaFoldDB" id="A0A2Z4Y4H5"/>
<dbReference type="KEGG" id="schv:BRCON_1001"/>
<dbReference type="SUPFAM" id="SSF50685">
    <property type="entry name" value="Barwin-like endoglucanases"/>
    <property type="match status" value="1"/>
</dbReference>
<keyword evidence="2 3" id="KW-0961">Cell wall biogenesis/degradation</keyword>
<dbReference type="InterPro" id="IPR012997">
    <property type="entry name" value="RplA"/>
</dbReference>
<dbReference type="InterPro" id="IPR009009">
    <property type="entry name" value="RlpA-like_DPBB"/>
</dbReference>
<dbReference type="Proteomes" id="UP000262583">
    <property type="component" value="Chromosome"/>
</dbReference>
<comment type="similarity">
    <text evidence="3 4">Belongs to the RlpA family.</text>
</comment>
<keyword evidence="1 3" id="KW-0456">Lyase</keyword>
<dbReference type="EMBL" id="CP030759">
    <property type="protein sequence ID" value="AXA35778.1"/>
    <property type="molecule type" value="Genomic_DNA"/>
</dbReference>
<protein>
    <recommendedName>
        <fullName evidence="3">Probable endolytic peptidoglycan transglycosylase RlpA</fullName>
        <ecNumber evidence="3">4.2.2.-</ecNumber>
    </recommendedName>
</protein>
<feature type="compositionally biased region" description="Basic and acidic residues" evidence="5">
    <location>
        <begin position="140"/>
        <end position="154"/>
    </location>
</feature>
<dbReference type="InterPro" id="IPR034718">
    <property type="entry name" value="RlpA"/>
</dbReference>
<evidence type="ECO:0000256" key="3">
    <source>
        <dbReference type="HAMAP-Rule" id="MF_02071"/>
    </source>
</evidence>
<dbReference type="Pfam" id="PF03330">
    <property type="entry name" value="DPBB_1"/>
    <property type="match status" value="1"/>
</dbReference>
<evidence type="ECO:0000313" key="8">
    <source>
        <dbReference type="Proteomes" id="UP000262583"/>
    </source>
</evidence>
<dbReference type="InterPro" id="IPR036908">
    <property type="entry name" value="RlpA-like_sf"/>
</dbReference>
<evidence type="ECO:0000256" key="1">
    <source>
        <dbReference type="ARBA" id="ARBA00023239"/>
    </source>
</evidence>
<gene>
    <name evidence="3" type="primary">rlpA</name>
    <name evidence="7" type="ORF">BRCON_1001</name>
</gene>
<feature type="compositionally biased region" description="Low complexity" evidence="5">
    <location>
        <begin position="30"/>
        <end position="42"/>
    </location>
</feature>
<name>A0A2Z4Y4H5_SUMC1</name>
<feature type="domain" description="RlpA-like protein double-psi beta-barrel" evidence="6">
    <location>
        <begin position="183"/>
        <end position="272"/>
    </location>
</feature>
<dbReference type="CDD" id="cd22268">
    <property type="entry name" value="DPBB_RlpA-like"/>
    <property type="match status" value="1"/>
</dbReference>
<dbReference type="GO" id="GO:0071555">
    <property type="term" value="P:cell wall organization"/>
    <property type="evidence" value="ECO:0007669"/>
    <property type="project" value="UniProtKB-KW"/>
</dbReference>
<dbReference type="EC" id="4.2.2.-" evidence="3"/>
<evidence type="ECO:0000256" key="4">
    <source>
        <dbReference type="RuleBase" id="RU003495"/>
    </source>
</evidence>
<organism evidence="7 8">
    <name type="scientific">Sumerlaea chitinivorans</name>
    <dbReference type="NCBI Taxonomy" id="2250252"/>
    <lineage>
        <taxon>Bacteria</taxon>
        <taxon>Candidatus Sumerlaeota</taxon>
        <taxon>Candidatus Sumerlaeia</taxon>
        <taxon>Candidatus Sumerlaeales</taxon>
        <taxon>Candidatus Sumerlaeaceae</taxon>
        <taxon>Candidatus Sumerlaea</taxon>
    </lineage>
</organism>
<evidence type="ECO:0000256" key="5">
    <source>
        <dbReference type="SAM" id="MobiDB-lite"/>
    </source>
</evidence>
<feature type="compositionally biased region" description="Polar residues" evidence="5">
    <location>
        <begin position="104"/>
        <end position="117"/>
    </location>
</feature>
<feature type="chain" id="PRO_5016470514" description="Probable endolytic peptidoglycan transglycosylase RlpA" evidence="3">
    <location>
        <begin position="27"/>
        <end position="292"/>
    </location>
</feature>
<dbReference type="NCBIfam" id="TIGR00413">
    <property type="entry name" value="rlpA"/>
    <property type="match status" value="1"/>
</dbReference>
<keyword evidence="3" id="KW-0732">Signal</keyword>
<dbReference type="GO" id="GO:0008932">
    <property type="term" value="F:lytic endotransglycosylase activity"/>
    <property type="evidence" value="ECO:0007669"/>
    <property type="project" value="UniProtKB-UniRule"/>
</dbReference>
<feature type="signal peptide" evidence="3">
    <location>
        <begin position="1"/>
        <end position="26"/>
    </location>
</feature>